<dbReference type="RefSeq" id="WP_279250457.1">
    <property type="nucleotide sequence ID" value="NZ_SHNO01000001.1"/>
</dbReference>
<keyword evidence="3" id="KW-1185">Reference proteome</keyword>
<organism evidence="2 3">
    <name type="scientific">Candidatus Marimicrobium litorale</name>
    <dbReference type="NCBI Taxonomy" id="2518991"/>
    <lineage>
        <taxon>Bacteria</taxon>
        <taxon>Pseudomonadati</taxon>
        <taxon>Pseudomonadota</taxon>
        <taxon>Gammaproteobacteria</taxon>
        <taxon>Cellvibrionales</taxon>
        <taxon>Halieaceae</taxon>
        <taxon>Marimicrobium</taxon>
    </lineage>
</organism>
<dbReference type="EMBL" id="SHNO01000001">
    <property type="protein sequence ID" value="MCX2978765.1"/>
    <property type="molecule type" value="Genomic_DNA"/>
</dbReference>
<gene>
    <name evidence="2" type="ORF">EYC82_15465</name>
</gene>
<name>A0ABT3T9A7_9GAMM</name>
<feature type="transmembrane region" description="Helical" evidence="1">
    <location>
        <begin position="119"/>
        <end position="139"/>
    </location>
</feature>
<feature type="transmembrane region" description="Helical" evidence="1">
    <location>
        <begin position="304"/>
        <end position="325"/>
    </location>
</feature>
<protein>
    <recommendedName>
        <fullName evidence="4">Glycosyltransferase RgtA/B/C/D-like domain-containing protein</fullName>
    </recommendedName>
</protein>
<keyword evidence="1" id="KW-1133">Transmembrane helix</keyword>
<feature type="transmembrane region" description="Helical" evidence="1">
    <location>
        <begin position="145"/>
        <end position="162"/>
    </location>
</feature>
<sequence>MDSRLFVRWLPLFGFCAVIVYYFWFVYSHAINIPHWDDIYDFLKIVILTESAESTREAMSELFRQYNDHRTSASRLLIYAIYLAEGELNFHTLTLLGNLALPLILLLFFVTVKDEKYRWVFMLVSALLLLNLRYFPLVLHAQATFAYFYVFFYAFGCLIALHRVTPPKFVLAVFLGTFASYTFAAGVIVWMLGLVSLMHQHVVTRRISYHYPALWLVVTVITLALWRTGFSDVSTEKVLTLLPDTLIEAPLYQQVLRYVSYFFVIMGSAFTDTSTVVAGVIGAAALTVLTAVSIQFYRQEDIRLALCCWFVVGSVAAVTAGRALWLPPELILTSRYTLLSVFLVATLTLLLQKKIALVKTSTIYLLVPLAVIYWVWANHHFQKSIDDVLQWRYSQYNNDIYFVLDRPQAESNDIVARAISSGIYKPPCKPFPKCKDKSATGE</sequence>
<feature type="transmembrane region" description="Helical" evidence="1">
    <location>
        <begin position="251"/>
        <end position="270"/>
    </location>
</feature>
<feature type="transmembrane region" description="Helical" evidence="1">
    <location>
        <begin position="276"/>
        <end position="297"/>
    </location>
</feature>
<feature type="transmembrane region" description="Helical" evidence="1">
    <location>
        <begin position="7"/>
        <end position="27"/>
    </location>
</feature>
<feature type="transmembrane region" description="Helical" evidence="1">
    <location>
        <begin position="169"/>
        <end position="193"/>
    </location>
</feature>
<evidence type="ECO:0000313" key="3">
    <source>
        <dbReference type="Proteomes" id="UP001143304"/>
    </source>
</evidence>
<evidence type="ECO:0008006" key="4">
    <source>
        <dbReference type="Google" id="ProtNLM"/>
    </source>
</evidence>
<evidence type="ECO:0000256" key="1">
    <source>
        <dbReference type="SAM" id="Phobius"/>
    </source>
</evidence>
<dbReference type="Proteomes" id="UP001143304">
    <property type="component" value="Unassembled WGS sequence"/>
</dbReference>
<feature type="transmembrane region" description="Helical" evidence="1">
    <location>
        <begin position="331"/>
        <end position="350"/>
    </location>
</feature>
<evidence type="ECO:0000313" key="2">
    <source>
        <dbReference type="EMBL" id="MCX2978765.1"/>
    </source>
</evidence>
<keyword evidence="1" id="KW-0812">Transmembrane</keyword>
<feature type="transmembrane region" description="Helical" evidence="1">
    <location>
        <begin position="213"/>
        <end position="230"/>
    </location>
</feature>
<reference evidence="2" key="1">
    <citation type="submission" date="2019-02" db="EMBL/GenBank/DDBJ databases">
        <authorList>
            <person name="Li S.-H."/>
        </authorList>
    </citation>
    <scope>NUCLEOTIDE SEQUENCE</scope>
    <source>
        <strain evidence="2">IMCC11814</strain>
    </source>
</reference>
<accession>A0ABT3T9A7</accession>
<comment type="caution">
    <text evidence="2">The sequence shown here is derived from an EMBL/GenBank/DDBJ whole genome shotgun (WGS) entry which is preliminary data.</text>
</comment>
<keyword evidence="1" id="KW-0472">Membrane</keyword>
<feature type="transmembrane region" description="Helical" evidence="1">
    <location>
        <begin position="93"/>
        <end position="112"/>
    </location>
</feature>
<feature type="transmembrane region" description="Helical" evidence="1">
    <location>
        <begin position="357"/>
        <end position="376"/>
    </location>
</feature>
<proteinExistence type="predicted"/>